<evidence type="ECO:0000313" key="2">
    <source>
        <dbReference type="Proteomes" id="UP000805193"/>
    </source>
</evidence>
<protein>
    <submittedName>
        <fullName evidence="1">Uncharacterized protein</fullName>
    </submittedName>
</protein>
<reference evidence="1 2" key="1">
    <citation type="journal article" date="2020" name="Cell">
        <title>Large-Scale Comparative Analyses of Tick Genomes Elucidate Their Genetic Diversity and Vector Capacities.</title>
        <authorList>
            <consortium name="Tick Genome and Microbiome Consortium (TIGMIC)"/>
            <person name="Jia N."/>
            <person name="Wang J."/>
            <person name="Shi W."/>
            <person name="Du L."/>
            <person name="Sun Y."/>
            <person name="Zhan W."/>
            <person name="Jiang J.F."/>
            <person name="Wang Q."/>
            <person name="Zhang B."/>
            <person name="Ji P."/>
            <person name="Bell-Sakyi L."/>
            <person name="Cui X.M."/>
            <person name="Yuan T.T."/>
            <person name="Jiang B.G."/>
            <person name="Yang W.F."/>
            <person name="Lam T.T."/>
            <person name="Chang Q.C."/>
            <person name="Ding S.J."/>
            <person name="Wang X.J."/>
            <person name="Zhu J.G."/>
            <person name="Ruan X.D."/>
            <person name="Zhao L."/>
            <person name="Wei J.T."/>
            <person name="Ye R.Z."/>
            <person name="Que T.C."/>
            <person name="Du C.H."/>
            <person name="Zhou Y.H."/>
            <person name="Cheng J.X."/>
            <person name="Dai P.F."/>
            <person name="Guo W.B."/>
            <person name="Han X.H."/>
            <person name="Huang E.J."/>
            <person name="Li L.F."/>
            <person name="Wei W."/>
            <person name="Gao Y.C."/>
            <person name="Liu J.Z."/>
            <person name="Shao H.Z."/>
            <person name="Wang X."/>
            <person name="Wang C.C."/>
            <person name="Yang T.C."/>
            <person name="Huo Q.B."/>
            <person name="Li W."/>
            <person name="Chen H.Y."/>
            <person name="Chen S.E."/>
            <person name="Zhou L.G."/>
            <person name="Ni X.B."/>
            <person name="Tian J.H."/>
            <person name="Sheng Y."/>
            <person name="Liu T."/>
            <person name="Pan Y.S."/>
            <person name="Xia L.Y."/>
            <person name="Li J."/>
            <person name="Zhao F."/>
            <person name="Cao W.C."/>
        </authorList>
    </citation>
    <scope>NUCLEOTIDE SEQUENCE [LARGE SCALE GENOMIC DNA]</scope>
    <source>
        <strain evidence="1">Iper-2018</strain>
    </source>
</reference>
<keyword evidence="2" id="KW-1185">Reference proteome</keyword>
<dbReference type="EMBL" id="JABSTQ010010539">
    <property type="protein sequence ID" value="KAG0420125.1"/>
    <property type="molecule type" value="Genomic_DNA"/>
</dbReference>
<evidence type="ECO:0000313" key="1">
    <source>
        <dbReference type="EMBL" id="KAG0420125.1"/>
    </source>
</evidence>
<gene>
    <name evidence="1" type="ORF">HPB47_003656</name>
</gene>
<proteinExistence type="predicted"/>
<name>A0AC60PHV7_IXOPE</name>
<organism evidence="1 2">
    <name type="scientific">Ixodes persulcatus</name>
    <name type="common">Taiga tick</name>
    <dbReference type="NCBI Taxonomy" id="34615"/>
    <lineage>
        <taxon>Eukaryota</taxon>
        <taxon>Metazoa</taxon>
        <taxon>Ecdysozoa</taxon>
        <taxon>Arthropoda</taxon>
        <taxon>Chelicerata</taxon>
        <taxon>Arachnida</taxon>
        <taxon>Acari</taxon>
        <taxon>Parasitiformes</taxon>
        <taxon>Ixodida</taxon>
        <taxon>Ixodoidea</taxon>
        <taxon>Ixodidae</taxon>
        <taxon>Ixodinae</taxon>
        <taxon>Ixodes</taxon>
    </lineage>
</organism>
<accession>A0AC60PHV7</accession>
<feature type="non-terminal residue" evidence="1">
    <location>
        <position position="499"/>
    </location>
</feature>
<dbReference type="Proteomes" id="UP000805193">
    <property type="component" value="Unassembled WGS sequence"/>
</dbReference>
<comment type="caution">
    <text evidence="1">The sequence shown here is derived from an EMBL/GenBank/DDBJ whole genome shotgun (WGS) entry which is preliminary data.</text>
</comment>
<sequence>MLVLSGISETNRGSSNTISGPAPLCDNEEVERAREVLPWDVGCLQVPSGLKVDFINLDDLLIKDLNYLVKYFGESILEPLSMEDIANKGLSEWIDISNESEVKRTFLELEALNGSSTTQHSWTPQHVREGSDVAYPIVVPDFEDMGTSNLAVCQESSTKAESKVVNASCVARGLKDPPAKSPLILIIKKGANSSGSSPAWQLSAYRKATGKESGDSKASFLTGLDLLPSSGEQLKKMRKGKSARSLAVLKDKVMTEYLKNHHVPLHRVQAMYRYLFKKGHLKEGKLTYACEVYRNLRSRESRQRPVTMSLYEADDFSRKGSSSGLLWHLKPKKTCSKYEYDEDYMPRKTQSGASKVRRNLWGRPRVHWRTAAARNSALQQRGSDTCDAPPYKLEQGNWTPKCTNKTKDWSIWVSVNSRESKMAHPIPMVLLRRVDEAARPPPQRPTPVTELYCEQCSYSCLNKASLNKHFSDEHEGLPVSFEEVVISCRPSRTGLLGNR</sequence>